<keyword evidence="2" id="KW-1185">Reference proteome</keyword>
<dbReference type="RefSeq" id="WP_367623516.1">
    <property type="nucleotide sequence ID" value="NZ_JBFNQD010000002.1"/>
</dbReference>
<reference evidence="1 2" key="1">
    <citation type="submission" date="2024-07" db="EMBL/GenBank/DDBJ databases">
        <title>Description of Labrys sedimenti sp. nov., isolated from a diclofenac-degrading enrichment culture.</title>
        <authorList>
            <person name="Tancsics A."/>
            <person name="Csepanyi A."/>
        </authorList>
    </citation>
    <scope>NUCLEOTIDE SEQUENCE [LARGE SCALE GENOMIC DNA]</scope>
    <source>
        <strain evidence="1 2">LMG 23578</strain>
    </source>
</reference>
<comment type="caution">
    <text evidence="1">The sequence shown here is derived from an EMBL/GenBank/DDBJ whole genome shotgun (WGS) entry which is preliminary data.</text>
</comment>
<sequence>MARKAEFTVEIGAEYRRTSLIVNTDELRISTTDRGNTAKRLFGREEYEQILIMKGEEYINLLFCLLLEKYSGQANLLKEFSEFCRAKGIPTERIDWHSD</sequence>
<dbReference type="EMBL" id="JBFNQD010000002">
    <property type="protein sequence ID" value="MEW9305472.1"/>
    <property type="molecule type" value="Genomic_DNA"/>
</dbReference>
<gene>
    <name evidence="1" type="ORF">ABXS05_07995</name>
</gene>
<proteinExistence type="predicted"/>
<protein>
    <submittedName>
        <fullName evidence="1">Uncharacterized protein</fullName>
    </submittedName>
</protein>
<accession>A0ABV3PIK7</accession>
<organism evidence="1 2">
    <name type="scientific">Labrys neptuniae</name>
    <dbReference type="NCBI Taxonomy" id="376174"/>
    <lineage>
        <taxon>Bacteria</taxon>
        <taxon>Pseudomonadati</taxon>
        <taxon>Pseudomonadota</taxon>
        <taxon>Alphaproteobacteria</taxon>
        <taxon>Hyphomicrobiales</taxon>
        <taxon>Xanthobacteraceae</taxon>
        <taxon>Labrys</taxon>
    </lineage>
</organism>
<name>A0ABV3PIK7_9HYPH</name>
<evidence type="ECO:0000313" key="1">
    <source>
        <dbReference type="EMBL" id="MEW9305472.1"/>
    </source>
</evidence>
<evidence type="ECO:0000313" key="2">
    <source>
        <dbReference type="Proteomes" id="UP001555786"/>
    </source>
</evidence>
<dbReference type="Proteomes" id="UP001555786">
    <property type="component" value="Unassembled WGS sequence"/>
</dbReference>